<evidence type="ECO:0000313" key="13">
    <source>
        <dbReference type="EMBL" id="ACX73505.1"/>
    </source>
</evidence>
<dbReference type="InterPro" id="IPR018027">
    <property type="entry name" value="Asn/Gln_amidotransferase"/>
</dbReference>
<comment type="subunit">
    <text evidence="2 11">Heterotrimer of A, B and C subunits.</text>
</comment>
<name>C9RDX6_METVM</name>
<dbReference type="SUPFAM" id="SSF55931">
    <property type="entry name" value="Glutamine synthetase/guanido kinase"/>
    <property type="match status" value="1"/>
</dbReference>
<dbReference type="NCBIfam" id="TIGR00133">
    <property type="entry name" value="gatB"/>
    <property type="match status" value="1"/>
</dbReference>
<dbReference type="Pfam" id="PF02934">
    <property type="entry name" value="GatB_N"/>
    <property type="match status" value="1"/>
</dbReference>
<evidence type="ECO:0000256" key="2">
    <source>
        <dbReference type="ARBA" id="ARBA00011123"/>
    </source>
</evidence>
<dbReference type="SUPFAM" id="SSF89095">
    <property type="entry name" value="GatB/YqeY motif"/>
    <property type="match status" value="1"/>
</dbReference>
<evidence type="ECO:0000256" key="11">
    <source>
        <dbReference type="HAMAP-Rule" id="MF_00121"/>
    </source>
</evidence>
<evidence type="ECO:0000256" key="9">
    <source>
        <dbReference type="ARBA" id="ARBA00047380"/>
    </source>
</evidence>
<dbReference type="PROSITE" id="PS01234">
    <property type="entry name" value="GATB"/>
    <property type="match status" value="1"/>
</dbReference>
<evidence type="ECO:0000313" key="14">
    <source>
        <dbReference type="Proteomes" id="UP000002063"/>
    </source>
</evidence>
<evidence type="ECO:0000256" key="10">
    <source>
        <dbReference type="ARBA" id="ARBA00047913"/>
    </source>
</evidence>
<dbReference type="PANTHER" id="PTHR11659">
    <property type="entry name" value="GLUTAMYL-TRNA GLN AMIDOTRANSFERASE SUBUNIT B MITOCHONDRIAL AND PROKARYOTIC PET112-RELATED"/>
    <property type="match status" value="1"/>
</dbReference>
<comment type="function">
    <text evidence="8 11">Allows the formation of correctly charged Asn-tRNA(Asn) or Gln-tRNA(Gln) through the transamidation of misacylated Asp-tRNA(Asn) or Glu-tRNA(Gln) in organisms which lack either or both of asparaginyl-tRNA or glutaminyl-tRNA synthetases. The reaction takes place in the presence of glutamine and ATP through an activated phospho-Asp-tRNA(Asn) or phospho-Glu-tRNA(Gln).</text>
</comment>
<proteinExistence type="inferred from homology"/>
<accession>C9RDX6</accession>
<dbReference type="AlphaFoldDB" id="C9RDX6"/>
<dbReference type="HOGENOM" id="CLU_019240_0_0_2"/>
<keyword evidence="5 11" id="KW-0547">Nucleotide-binding</keyword>
<comment type="catalytic activity">
    <reaction evidence="9 11">
        <text>L-aspartyl-tRNA(Asn) + L-glutamine + ATP + H2O = L-asparaginyl-tRNA(Asn) + L-glutamate + ADP + phosphate + 2 H(+)</text>
        <dbReference type="Rhea" id="RHEA:14513"/>
        <dbReference type="Rhea" id="RHEA-COMP:9674"/>
        <dbReference type="Rhea" id="RHEA-COMP:9677"/>
        <dbReference type="ChEBI" id="CHEBI:15377"/>
        <dbReference type="ChEBI" id="CHEBI:15378"/>
        <dbReference type="ChEBI" id="CHEBI:29985"/>
        <dbReference type="ChEBI" id="CHEBI:30616"/>
        <dbReference type="ChEBI" id="CHEBI:43474"/>
        <dbReference type="ChEBI" id="CHEBI:58359"/>
        <dbReference type="ChEBI" id="CHEBI:78515"/>
        <dbReference type="ChEBI" id="CHEBI:78516"/>
        <dbReference type="ChEBI" id="CHEBI:456216"/>
    </reaction>
</comment>
<dbReference type="HAMAP" id="MF_00121">
    <property type="entry name" value="GatB"/>
    <property type="match status" value="1"/>
</dbReference>
<dbReference type="STRING" id="579137.Metvu_1652"/>
<keyword evidence="7 11" id="KW-0648">Protein biosynthesis</keyword>
<dbReference type="InterPro" id="IPR017958">
    <property type="entry name" value="Gln-tRNA_amidoTrfase_suB_CS"/>
</dbReference>
<evidence type="ECO:0000256" key="5">
    <source>
        <dbReference type="ARBA" id="ARBA00022741"/>
    </source>
</evidence>
<organism evidence="13 14">
    <name type="scientific">Methanocaldococcus vulcanius (strain ATCC 700851 / DSM 12094 / M7)</name>
    <name type="common">Methanococcus vulcanius</name>
    <dbReference type="NCBI Taxonomy" id="579137"/>
    <lineage>
        <taxon>Archaea</taxon>
        <taxon>Methanobacteriati</taxon>
        <taxon>Methanobacteriota</taxon>
        <taxon>Methanomada group</taxon>
        <taxon>Methanococci</taxon>
        <taxon>Methanococcales</taxon>
        <taxon>Methanocaldococcaceae</taxon>
        <taxon>Methanocaldococcus</taxon>
    </lineage>
</organism>
<evidence type="ECO:0000256" key="6">
    <source>
        <dbReference type="ARBA" id="ARBA00022840"/>
    </source>
</evidence>
<feature type="domain" description="Asn/Gln amidotransferase" evidence="12">
    <location>
        <begin position="314"/>
        <end position="467"/>
    </location>
</feature>
<dbReference type="PANTHER" id="PTHR11659:SF0">
    <property type="entry name" value="GLUTAMYL-TRNA(GLN) AMIDOTRANSFERASE SUBUNIT B, MITOCHONDRIAL"/>
    <property type="match status" value="1"/>
</dbReference>
<evidence type="ECO:0000256" key="7">
    <source>
        <dbReference type="ARBA" id="ARBA00022917"/>
    </source>
</evidence>
<dbReference type="InterPro" id="IPR017959">
    <property type="entry name" value="Asn/Gln-tRNA_amidoTrfase_suB/E"/>
</dbReference>
<dbReference type="InterPro" id="IPR023168">
    <property type="entry name" value="GatB_Yqey_C_2"/>
</dbReference>
<dbReference type="GO" id="GO:0006412">
    <property type="term" value="P:translation"/>
    <property type="evidence" value="ECO:0007669"/>
    <property type="project" value="UniProtKB-UniRule"/>
</dbReference>
<keyword evidence="14" id="KW-1185">Reference proteome</keyword>
<evidence type="ECO:0000256" key="3">
    <source>
        <dbReference type="ARBA" id="ARBA00016923"/>
    </source>
</evidence>
<keyword evidence="4 11" id="KW-0436">Ligase</keyword>
<dbReference type="GeneID" id="8514012"/>
<dbReference type="Proteomes" id="UP000002063">
    <property type="component" value="Chromosome"/>
</dbReference>
<evidence type="ECO:0000259" key="12">
    <source>
        <dbReference type="SMART" id="SM00845"/>
    </source>
</evidence>
<dbReference type="InterPro" id="IPR003789">
    <property type="entry name" value="Asn/Gln_tRNA_amidoTrase-B-like"/>
</dbReference>
<dbReference type="Pfam" id="PF02637">
    <property type="entry name" value="GatB_Yqey"/>
    <property type="match status" value="1"/>
</dbReference>
<dbReference type="eggNOG" id="arCOG01718">
    <property type="taxonomic scope" value="Archaea"/>
</dbReference>
<dbReference type="NCBIfam" id="NF004014">
    <property type="entry name" value="PRK05477.1-4"/>
    <property type="match status" value="1"/>
</dbReference>
<dbReference type="InterPro" id="IPR014746">
    <property type="entry name" value="Gln_synth/guanido_kin_cat_dom"/>
</dbReference>
<keyword evidence="6 11" id="KW-0067">ATP-binding</keyword>
<comment type="catalytic activity">
    <reaction evidence="10 11">
        <text>L-glutamyl-tRNA(Gln) + L-glutamine + ATP + H2O = L-glutaminyl-tRNA(Gln) + L-glutamate + ADP + phosphate + H(+)</text>
        <dbReference type="Rhea" id="RHEA:17521"/>
        <dbReference type="Rhea" id="RHEA-COMP:9681"/>
        <dbReference type="Rhea" id="RHEA-COMP:9684"/>
        <dbReference type="ChEBI" id="CHEBI:15377"/>
        <dbReference type="ChEBI" id="CHEBI:15378"/>
        <dbReference type="ChEBI" id="CHEBI:29985"/>
        <dbReference type="ChEBI" id="CHEBI:30616"/>
        <dbReference type="ChEBI" id="CHEBI:43474"/>
        <dbReference type="ChEBI" id="CHEBI:58359"/>
        <dbReference type="ChEBI" id="CHEBI:78520"/>
        <dbReference type="ChEBI" id="CHEBI:78521"/>
        <dbReference type="ChEBI" id="CHEBI:456216"/>
    </reaction>
</comment>
<evidence type="ECO:0000256" key="8">
    <source>
        <dbReference type="ARBA" id="ARBA00024799"/>
    </source>
</evidence>
<dbReference type="Gene3D" id="1.10.10.410">
    <property type="match status" value="1"/>
</dbReference>
<dbReference type="GO" id="GO:0050566">
    <property type="term" value="F:asparaginyl-tRNA synthase (glutamine-hydrolyzing) activity"/>
    <property type="evidence" value="ECO:0007669"/>
    <property type="project" value="RHEA"/>
</dbReference>
<sequence length="469" mass="53550">MSEDVKMKCGLEIHVQIDTKSKLFCNCSTNYLDAEPNTNVCPVCLGLPGAKPFPPNKKAVEVAIMVAKMLGCEIVVDKDIYFQRKHYDYPDLPSGYQRTSTPIGVNGEFLGIGIHEVHLEEDPGQYNPSFGIVDYNRSGTPLIEIVTEPDIKSPEEAREFLKQLMTLFRYLGCLRGEGTMRADVNISINYMGVQGNRVEVKNVNSIRGVYKVLKYELIRQKNIIKRGGEVKRETRAFLESQMITKAMRSKETAEDYRYIPDPDIQPIVISEKWVKEIEEKMPETPLAKKKRFVEEYKISEEDAKVLVTDLDMAEMFENVVKSLGKSKENIDLAVVWIRNELKRSLQYHKVDLYESGIKPEHIVELIKLIKNGTISQKIAKEVIDLLVINRGKKKPKEIVEELGLTVIKDESELIKAVEEAIKNNQKAVEDYLNGKKEALNFLMGQVMRLTRGRADPKRVVELLKEKLDK</sequence>
<dbReference type="GO" id="GO:0070681">
    <property type="term" value="P:glutaminyl-tRNAGln biosynthesis via transamidation"/>
    <property type="evidence" value="ECO:0007669"/>
    <property type="project" value="TreeGrafter"/>
</dbReference>
<dbReference type="EC" id="6.3.5.-" evidence="11"/>
<evidence type="ECO:0000256" key="1">
    <source>
        <dbReference type="ARBA" id="ARBA00005306"/>
    </source>
</evidence>
<protein>
    <recommendedName>
        <fullName evidence="3 11">Aspartyl/glutamyl-tRNA(Asn/Gln) amidotransferase subunit B</fullName>
        <shortName evidence="11">Asp/Glu-ADT subunit B</shortName>
        <ecNumber evidence="11">6.3.5.-</ecNumber>
    </recommendedName>
</protein>
<dbReference type="InterPro" id="IPR004413">
    <property type="entry name" value="GatB"/>
</dbReference>
<dbReference type="InterPro" id="IPR042114">
    <property type="entry name" value="GatB_C_1"/>
</dbReference>
<dbReference type="NCBIfam" id="NF004012">
    <property type="entry name" value="PRK05477.1-2"/>
    <property type="match status" value="1"/>
</dbReference>
<evidence type="ECO:0000256" key="4">
    <source>
        <dbReference type="ARBA" id="ARBA00022598"/>
    </source>
</evidence>
<gene>
    <name evidence="11" type="primary">gatB</name>
    <name evidence="13" type="ordered locus">Metvu_1652</name>
</gene>
<dbReference type="KEGG" id="mvu:Metvu_1652"/>
<dbReference type="InterPro" id="IPR006075">
    <property type="entry name" value="Asn/Gln-tRNA_Trfase_suB/E_cat"/>
</dbReference>
<dbReference type="GO" id="GO:0005524">
    <property type="term" value="F:ATP binding"/>
    <property type="evidence" value="ECO:0007669"/>
    <property type="project" value="UniProtKB-KW"/>
</dbReference>
<dbReference type="GO" id="GO:0050567">
    <property type="term" value="F:glutaminyl-tRNA synthase (glutamine-hydrolyzing) activity"/>
    <property type="evidence" value="ECO:0007669"/>
    <property type="project" value="UniProtKB-UniRule"/>
</dbReference>
<comment type="similarity">
    <text evidence="1 11">Belongs to the GatB/GatE family. GatB subfamily.</text>
</comment>
<dbReference type="EMBL" id="CP001787">
    <property type="protein sequence ID" value="ACX73505.1"/>
    <property type="molecule type" value="Genomic_DNA"/>
</dbReference>
<dbReference type="Gene3D" id="1.10.150.380">
    <property type="entry name" value="GatB domain, N-terminal subdomain"/>
    <property type="match status" value="1"/>
</dbReference>
<reference evidence="13" key="1">
    <citation type="submission" date="2009-10" db="EMBL/GenBank/DDBJ databases">
        <title>Complete sequence of chromosome of Methanocaldococcus vulcanius M7.</title>
        <authorList>
            <consortium name="US DOE Joint Genome Institute"/>
            <person name="Lucas S."/>
            <person name="Copeland A."/>
            <person name="Lapidus A."/>
            <person name="Glavina del Rio T."/>
            <person name="Dalin E."/>
            <person name="Tice H."/>
            <person name="Bruce D."/>
            <person name="Goodwin L."/>
            <person name="Pitluck S."/>
            <person name="Lcollab F.I."/>
            <person name="Brettin T."/>
            <person name="Detter J.C."/>
            <person name="Han C."/>
            <person name="Tapia R."/>
            <person name="Kuske C.R."/>
            <person name="Schmutz J."/>
            <person name="Larimer F."/>
            <person name="Land M."/>
            <person name="Hauser L."/>
            <person name="Kyrpides N."/>
            <person name="Ovchinikova G."/>
            <person name="Sieprawska-Lupa M."/>
            <person name="Whitman W.B."/>
            <person name="Woyke T."/>
        </authorList>
    </citation>
    <scope>NUCLEOTIDE SEQUENCE [LARGE SCALE GENOMIC DNA]</scope>
    <source>
        <strain evidence="13">M7</strain>
    </source>
</reference>
<dbReference type="FunFam" id="1.10.10.410:FF:000001">
    <property type="entry name" value="Aspartyl/glutamyl-tRNA(Asn/Gln) amidotransferase subunit B"/>
    <property type="match status" value="1"/>
</dbReference>
<dbReference type="OrthoDB" id="52755at2157"/>
<dbReference type="RefSeq" id="WP_015733724.1">
    <property type="nucleotide sequence ID" value="NC_013407.1"/>
</dbReference>
<dbReference type="SMART" id="SM00845">
    <property type="entry name" value="GatB_Yqey"/>
    <property type="match status" value="1"/>
</dbReference>